<dbReference type="AlphaFoldDB" id="A0ABD2CVN6"/>
<dbReference type="SMART" id="SM00456">
    <property type="entry name" value="WW"/>
    <property type="match status" value="1"/>
</dbReference>
<gene>
    <name evidence="6" type="ORF">V1477_003363</name>
</gene>
<protein>
    <recommendedName>
        <fullName evidence="5">WW domain-containing protein</fullName>
    </recommendedName>
</protein>
<dbReference type="InterPro" id="IPR036020">
    <property type="entry name" value="WW_dom_sf"/>
</dbReference>
<keyword evidence="3" id="KW-0597">Phosphoprotein</keyword>
<dbReference type="PANTHER" id="PTHR14791:SF29">
    <property type="entry name" value="PROTEIN KIBRA"/>
    <property type="match status" value="1"/>
</dbReference>
<accession>A0ABD2CVN6</accession>
<proteinExistence type="predicted"/>
<dbReference type="InterPro" id="IPR051105">
    <property type="entry name" value="WWC/KIBRA_Hippo_Reg"/>
</dbReference>
<dbReference type="Pfam" id="PF00397">
    <property type="entry name" value="WW"/>
    <property type="match status" value="1"/>
</dbReference>
<evidence type="ECO:0000313" key="7">
    <source>
        <dbReference type="Proteomes" id="UP001607303"/>
    </source>
</evidence>
<feature type="region of interest" description="Disordered" evidence="4">
    <location>
        <begin position="499"/>
        <end position="550"/>
    </location>
</feature>
<dbReference type="Gene3D" id="2.20.70.10">
    <property type="match status" value="1"/>
</dbReference>
<dbReference type="EMBL" id="JAYRBN010000031">
    <property type="protein sequence ID" value="KAL2748720.1"/>
    <property type="molecule type" value="Genomic_DNA"/>
</dbReference>
<dbReference type="CDD" id="cd00201">
    <property type="entry name" value="WW"/>
    <property type="match status" value="1"/>
</dbReference>
<dbReference type="InterPro" id="IPR001202">
    <property type="entry name" value="WW_dom"/>
</dbReference>
<name>A0ABD2CVN6_VESMC</name>
<feature type="domain" description="WW" evidence="5">
    <location>
        <begin position="8"/>
        <end position="42"/>
    </location>
</feature>
<evidence type="ECO:0000256" key="1">
    <source>
        <dbReference type="ARBA" id="ARBA00004496"/>
    </source>
</evidence>
<dbReference type="Proteomes" id="UP001607303">
    <property type="component" value="Unassembled WGS sequence"/>
</dbReference>
<organism evidence="6 7">
    <name type="scientific">Vespula maculifrons</name>
    <name type="common">Eastern yellow jacket</name>
    <name type="synonym">Wasp</name>
    <dbReference type="NCBI Taxonomy" id="7453"/>
    <lineage>
        <taxon>Eukaryota</taxon>
        <taxon>Metazoa</taxon>
        <taxon>Ecdysozoa</taxon>
        <taxon>Arthropoda</taxon>
        <taxon>Hexapoda</taxon>
        <taxon>Insecta</taxon>
        <taxon>Pterygota</taxon>
        <taxon>Neoptera</taxon>
        <taxon>Endopterygota</taxon>
        <taxon>Hymenoptera</taxon>
        <taxon>Apocrita</taxon>
        <taxon>Aculeata</taxon>
        <taxon>Vespoidea</taxon>
        <taxon>Vespidae</taxon>
        <taxon>Vespinae</taxon>
        <taxon>Vespula</taxon>
    </lineage>
</organism>
<sequence>MTEQSDRSQLPPGWECRYDSRSGRPYFIDHFNRTTTWEDPRIRYWQYSQYVQTQNSIALSSATTITSQDIPMQTGGIGGGGHLVYTGAHRAPQIYPTPSPFHNPQLAFLPPSLQDLKTPISMKSMSAMTNRFGEITLGSPTPVRNMETTLTQDSDSELQVAKINAMFPTVSDTHIRLLLKNAKFLADAFRYHNRAALVVSALQVEKNPLCAPGPCTPMGVHSKYAIPRWRLPAHAIHAALTLSPPRGVRPAPNSPKMKLRSIPDLEQSNTLSLLLCKFLLRFHYLEFFLLFSFFLVYSTIDVGYLKNVFPKVDETMLLDILEQSENNVQKASEKLIDLGYEKRNLTAPNKSLNKKKDKDQGQNERTAPTPPPRMKSLEEKNKMKARLTEKYKSVPERVIVLAMDSVDYDEERAIHILDIMVAEEATRPLCTSSSQRYRLDIDIDIDIDTDIDIDIDIDINICLYFNCLNSSRSDERKGSPPVTEAIKLTASPIKKVVKEIDPEKSKRSKNKIEIPKVSRGTSTTEDNEHKSPYLLKPTGPNPELSKGANNDLLLPDYAPWSGPDPNLLSKEQFPKSVAMGHDASLVSGGCLAKGPNAELRKGPLRGLAEGSIYSQRNLANTESRGK</sequence>
<keyword evidence="2" id="KW-0963">Cytoplasm</keyword>
<feature type="region of interest" description="Disordered" evidence="4">
    <location>
        <begin position="347"/>
        <end position="379"/>
    </location>
</feature>
<dbReference type="PROSITE" id="PS50020">
    <property type="entry name" value="WW_DOMAIN_2"/>
    <property type="match status" value="1"/>
</dbReference>
<dbReference type="CDD" id="cd14279">
    <property type="entry name" value="CUE"/>
    <property type="match status" value="1"/>
</dbReference>
<reference evidence="6 7" key="1">
    <citation type="journal article" date="2024" name="Ann. Entomol. Soc. Am.">
        <title>Genomic analyses of the southern and eastern yellowjacket wasps (Hymenoptera: Vespidae) reveal evolutionary signatures of social life.</title>
        <authorList>
            <person name="Catto M.A."/>
            <person name="Caine P.B."/>
            <person name="Orr S.E."/>
            <person name="Hunt B.G."/>
            <person name="Goodisman M.A.D."/>
        </authorList>
    </citation>
    <scope>NUCLEOTIDE SEQUENCE [LARGE SCALE GENOMIC DNA]</scope>
    <source>
        <strain evidence="6">232</strain>
        <tissue evidence="6">Head and thorax</tissue>
    </source>
</reference>
<evidence type="ECO:0000259" key="5">
    <source>
        <dbReference type="PROSITE" id="PS50020"/>
    </source>
</evidence>
<evidence type="ECO:0000256" key="2">
    <source>
        <dbReference type="ARBA" id="ARBA00022490"/>
    </source>
</evidence>
<evidence type="ECO:0000256" key="4">
    <source>
        <dbReference type="SAM" id="MobiDB-lite"/>
    </source>
</evidence>
<comment type="caution">
    <text evidence="6">The sequence shown here is derived from an EMBL/GenBank/DDBJ whole genome shotgun (WGS) entry which is preliminary data.</text>
</comment>
<evidence type="ECO:0000313" key="6">
    <source>
        <dbReference type="EMBL" id="KAL2748720.1"/>
    </source>
</evidence>
<dbReference type="PANTHER" id="PTHR14791">
    <property type="entry name" value="BOMB/KIRA PROTEINS"/>
    <property type="match status" value="1"/>
</dbReference>
<dbReference type="GO" id="GO:0005737">
    <property type="term" value="C:cytoplasm"/>
    <property type="evidence" value="ECO:0007669"/>
    <property type="project" value="UniProtKB-SubCell"/>
</dbReference>
<keyword evidence="7" id="KW-1185">Reference proteome</keyword>
<comment type="subcellular location">
    <subcellularLocation>
        <location evidence="1">Cytoplasm</location>
    </subcellularLocation>
</comment>
<evidence type="ECO:0000256" key="3">
    <source>
        <dbReference type="ARBA" id="ARBA00022553"/>
    </source>
</evidence>
<feature type="compositionally biased region" description="Basic and acidic residues" evidence="4">
    <location>
        <begin position="499"/>
        <end position="516"/>
    </location>
</feature>
<dbReference type="SUPFAM" id="SSF51045">
    <property type="entry name" value="WW domain"/>
    <property type="match status" value="1"/>
</dbReference>
<dbReference type="PROSITE" id="PS01159">
    <property type="entry name" value="WW_DOMAIN_1"/>
    <property type="match status" value="1"/>
</dbReference>